<dbReference type="EMBL" id="CP140158">
    <property type="protein sequence ID" value="WQG84260.1"/>
    <property type="molecule type" value="Genomic_DNA"/>
</dbReference>
<dbReference type="RefSeq" id="WP_018624723.1">
    <property type="nucleotide sequence ID" value="NZ_CP140158.1"/>
</dbReference>
<sequence>MRIILILAALFTVQEVGAEVEEQEIPSFNGFEFIDQRQILKNKISQIHVAVFDDLDAEHSCIAFAYEFDSKGQIIKYIPPMVGTSMVYKYENSGDLIDYGWDNRDGSDYLWFSTREDYDRFEEEVKKMDAEHKDFLTTKRSKDDKVIKRISSFCANIDGYYELSFAEGHMDYPQLAGTLYAHLVDTPNDSLVSKSRFKTPGFLTVFINYIVEQ</sequence>
<gene>
    <name evidence="1" type="ORF">SR900_07230</name>
</gene>
<keyword evidence="2" id="KW-1185">Reference proteome</keyword>
<reference evidence="1 2" key="1">
    <citation type="submission" date="2023-11" db="EMBL/GenBank/DDBJ databases">
        <title>MicrobeMod: A computational toolkit for identifying prokaryotic methylation and restriction-modification with nanopore sequencing.</title>
        <authorList>
            <person name="Crits-Christoph A."/>
            <person name="Kang S.C."/>
            <person name="Lee H."/>
            <person name="Ostrov N."/>
        </authorList>
    </citation>
    <scope>NUCLEOTIDE SEQUENCE [LARGE SCALE GENOMIC DNA]</scope>
    <source>
        <strain evidence="1 2">DSMZ 16071</strain>
    </source>
</reference>
<accession>A0ABZ0X0Z5</accession>
<name>A0ABZ0X0Z5_9GAMM</name>
<evidence type="ECO:0000313" key="1">
    <source>
        <dbReference type="EMBL" id="WQG84260.1"/>
    </source>
</evidence>
<dbReference type="Proteomes" id="UP001324185">
    <property type="component" value="Chromosome"/>
</dbReference>
<organism evidence="1 2">
    <name type="scientific">Kangiella aquimarina</name>
    <dbReference type="NCBI Taxonomy" id="261965"/>
    <lineage>
        <taxon>Bacteria</taxon>
        <taxon>Pseudomonadati</taxon>
        <taxon>Pseudomonadota</taxon>
        <taxon>Gammaproteobacteria</taxon>
        <taxon>Kangiellales</taxon>
        <taxon>Kangiellaceae</taxon>
        <taxon>Kangiella</taxon>
    </lineage>
</organism>
<proteinExistence type="predicted"/>
<evidence type="ECO:0000313" key="2">
    <source>
        <dbReference type="Proteomes" id="UP001324185"/>
    </source>
</evidence>
<protein>
    <submittedName>
        <fullName evidence="1">Uncharacterized protein</fullName>
    </submittedName>
</protein>